<proteinExistence type="inferred from homology"/>
<protein>
    <recommendedName>
        <fullName evidence="5">Cytoplasmic dynein 2 light intermediate chain 1</fullName>
    </recommendedName>
</protein>
<reference evidence="17" key="1">
    <citation type="submission" date="2021-04" db="EMBL/GenBank/DDBJ databases">
        <authorList>
            <consortium name="Wellcome Sanger Institute Data Sharing"/>
        </authorList>
    </citation>
    <scope>NUCLEOTIDE SEQUENCE [LARGE SCALE GENOMIC DNA]</scope>
</reference>
<evidence type="ECO:0000313" key="17">
    <source>
        <dbReference type="Ensembl" id="ENSSAUP00010060849.1"/>
    </source>
</evidence>
<feature type="region of interest" description="Disordered" evidence="15">
    <location>
        <begin position="312"/>
        <end position="347"/>
    </location>
</feature>
<evidence type="ECO:0000256" key="13">
    <source>
        <dbReference type="ARBA" id="ARBA00023212"/>
    </source>
</evidence>
<keyword evidence="8" id="KW-0493">Microtubule</keyword>
<keyword evidence="16" id="KW-0732">Signal</keyword>
<dbReference type="PANTHER" id="PTHR13236:SF0">
    <property type="entry name" value="CYTOPLASMIC DYNEIN 2 LIGHT INTERMEDIATE CHAIN 1"/>
    <property type="match status" value="1"/>
</dbReference>
<keyword evidence="7" id="KW-0963">Cytoplasm</keyword>
<evidence type="ECO:0000256" key="6">
    <source>
        <dbReference type="ARBA" id="ARBA00022473"/>
    </source>
</evidence>
<evidence type="ECO:0000256" key="3">
    <source>
        <dbReference type="ARBA" id="ARBA00004430"/>
    </source>
</evidence>
<feature type="compositionally biased region" description="Basic and acidic residues" evidence="15">
    <location>
        <begin position="338"/>
        <end position="347"/>
    </location>
</feature>
<feature type="compositionally biased region" description="Basic and acidic residues" evidence="15">
    <location>
        <begin position="315"/>
        <end position="325"/>
    </location>
</feature>
<evidence type="ECO:0000256" key="10">
    <source>
        <dbReference type="ARBA" id="ARBA00023017"/>
    </source>
</evidence>
<dbReference type="InterPro" id="IPR027417">
    <property type="entry name" value="P-loop_NTPase"/>
</dbReference>
<name>A0A671YBD9_SPAAU</name>
<evidence type="ECO:0000256" key="16">
    <source>
        <dbReference type="SAM" id="SignalP"/>
    </source>
</evidence>
<evidence type="ECO:0000313" key="18">
    <source>
        <dbReference type="Proteomes" id="UP000472265"/>
    </source>
</evidence>
<keyword evidence="14" id="KW-0966">Cell projection</keyword>
<accession>A0A671YBD9</accession>
<evidence type="ECO:0000256" key="2">
    <source>
        <dbReference type="ARBA" id="ARBA00004300"/>
    </source>
</evidence>
<sequence>MCRICFVLVSSDTLWELAAAEVHSRETEGGEEDGGDMVSERTVFLMGSKAGGKTSILLRCLDRDEPSKPTLAMEYTFGRRARGHNTVRKTWTLGHVFYKTEMKTLTRVFLSYPRSLSFILILDLSKPNALWETMEKLLQAAQAQLEKVLSKAQQAQRTKPGAKHQMALQSTARVLPKDYPDRELLSPFPVPLLIIGSKYDIFQEFDSDKKKVVSKTLRFVAHYYAASLIFTSIKSESLMSKTKSFFSHLAFGLDRGKTVSSDSTKPLIIPAGSDSFSQIGSPPTTDVDITSLHAKNPKDLWKKVYDRIFPQENTGEQRELKDPAKDPQYSEPQIDAMRAQKDQVKTF</sequence>
<dbReference type="InterPro" id="IPR040045">
    <property type="entry name" value="DYNC2LI1"/>
</dbReference>
<dbReference type="GO" id="GO:0005874">
    <property type="term" value="C:microtubule"/>
    <property type="evidence" value="ECO:0007669"/>
    <property type="project" value="UniProtKB-KW"/>
</dbReference>
<keyword evidence="11" id="KW-0969">Cilium</keyword>
<dbReference type="GO" id="GO:0035735">
    <property type="term" value="P:intraciliary transport involved in cilium assembly"/>
    <property type="evidence" value="ECO:0007669"/>
    <property type="project" value="InterPro"/>
</dbReference>
<evidence type="ECO:0000256" key="4">
    <source>
        <dbReference type="ARBA" id="ARBA00006831"/>
    </source>
</evidence>
<evidence type="ECO:0000256" key="1">
    <source>
        <dbReference type="ARBA" id="ARBA00004120"/>
    </source>
</evidence>
<evidence type="ECO:0000256" key="11">
    <source>
        <dbReference type="ARBA" id="ARBA00023069"/>
    </source>
</evidence>
<dbReference type="GO" id="GO:0035721">
    <property type="term" value="P:intraciliary retrograde transport"/>
    <property type="evidence" value="ECO:0007669"/>
    <property type="project" value="InterPro"/>
</dbReference>
<dbReference type="GeneTree" id="ENSGT00390000010498"/>
<keyword evidence="18" id="KW-1185">Reference proteome</keyword>
<keyword evidence="6" id="KW-0217">Developmental protein</keyword>
<keyword evidence="10" id="KW-0243">Dynein</keyword>
<evidence type="ECO:0000256" key="8">
    <source>
        <dbReference type="ARBA" id="ARBA00022701"/>
    </source>
</evidence>
<dbReference type="SUPFAM" id="SSF52540">
    <property type="entry name" value="P-loop containing nucleoside triphosphate hydrolases"/>
    <property type="match status" value="1"/>
</dbReference>
<keyword evidence="12" id="KW-0505">Motor protein</keyword>
<feature type="signal peptide" evidence="16">
    <location>
        <begin position="1"/>
        <end position="20"/>
    </location>
</feature>
<evidence type="ECO:0000256" key="15">
    <source>
        <dbReference type="SAM" id="MobiDB-lite"/>
    </source>
</evidence>
<evidence type="ECO:0000256" key="5">
    <source>
        <dbReference type="ARBA" id="ARBA00018863"/>
    </source>
</evidence>
<evidence type="ECO:0000256" key="14">
    <source>
        <dbReference type="ARBA" id="ARBA00023273"/>
    </source>
</evidence>
<comment type="similarity">
    <text evidence="4">Belongs to the dynein light intermediate chain family.</text>
</comment>
<comment type="subcellular location">
    <subcellularLocation>
        <location evidence="3">Cytoplasm</location>
        <location evidence="3">Cytoskeleton</location>
        <location evidence="3">Cilium axoneme</location>
    </subcellularLocation>
    <subcellularLocation>
        <location evidence="1">Cytoplasm</location>
        <location evidence="1">Cytoskeleton</location>
        <location evidence="1">Cilium basal body</location>
    </subcellularLocation>
    <subcellularLocation>
        <location evidence="2">Cytoplasm</location>
        <location evidence="2">Cytoskeleton</location>
        <location evidence="2">Microtubule organizing center</location>
        <location evidence="2">Centrosome</location>
    </subcellularLocation>
</comment>
<dbReference type="Pfam" id="PF05783">
    <property type="entry name" value="DLIC"/>
    <property type="match status" value="1"/>
</dbReference>
<keyword evidence="13" id="KW-0206">Cytoskeleton</keyword>
<gene>
    <name evidence="17" type="primary">DYNC2LI1</name>
    <name evidence="17" type="synonym">dync2li1</name>
</gene>
<dbReference type="PANTHER" id="PTHR13236">
    <property type="entry name" value="DYNEIN 2 LIGHT INTERMEDIATE CHAIN, ISOFORM 2"/>
    <property type="match status" value="1"/>
</dbReference>
<evidence type="ECO:0000256" key="9">
    <source>
        <dbReference type="ARBA" id="ARBA00022794"/>
    </source>
</evidence>
<evidence type="ECO:0000256" key="7">
    <source>
        <dbReference type="ARBA" id="ARBA00022490"/>
    </source>
</evidence>
<dbReference type="Ensembl" id="ENSSAUT00010063798.1">
    <property type="protein sequence ID" value="ENSSAUP00010060849.1"/>
    <property type="gene ID" value="ENSSAUG00010024620.1"/>
</dbReference>
<dbReference type="GO" id="GO:0005868">
    <property type="term" value="C:cytoplasmic dynein complex"/>
    <property type="evidence" value="ECO:0007669"/>
    <property type="project" value="InterPro"/>
</dbReference>
<dbReference type="AlphaFoldDB" id="A0A671YBD9"/>
<reference evidence="17" key="2">
    <citation type="submission" date="2025-08" db="UniProtKB">
        <authorList>
            <consortium name="Ensembl"/>
        </authorList>
    </citation>
    <scope>IDENTIFICATION</scope>
</reference>
<dbReference type="GO" id="GO:0005930">
    <property type="term" value="C:axoneme"/>
    <property type="evidence" value="ECO:0007669"/>
    <property type="project" value="UniProtKB-SubCell"/>
</dbReference>
<organism evidence="17 18">
    <name type="scientific">Sparus aurata</name>
    <name type="common">Gilthead sea bream</name>
    <dbReference type="NCBI Taxonomy" id="8175"/>
    <lineage>
        <taxon>Eukaryota</taxon>
        <taxon>Metazoa</taxon>
        <taxon>Chordata</taxon>
        <taxon>Craniata</taxon>
        <taxon>Vertebrata</taxon>
        <taxon>Euteleostomi</taxon>
        <taxon>Actinopterygii</taxon>
        <taxon>Neopterygii</taxon>
        <taxon>Teleostei</taxon>
        <taxon>Neoteleostei</taxon>
        <taxon>Acanthomorphata</taxon>
        <taxon>Eupercaria</taxon>
        <taxon>Spariformes</taxon>
        <taxon>Sparidae</taxon>
        <taxon>Sparus</taxon>
    </lineage>
</organism>
<reference evidence="17" key="3">
    <citation type="submission" date="2025-09" db="UniProtKB">
        <authorList>
            <consortium name="Ensembl"/>
        </authorList>
    </citation>
    <scope>IDENTIFICATION</scope>
</reference>
<dbReference type="Gene3D" id="3.40.50.300">
    <property type="entry name" value="P-loop containing nucleotide triphosphate hydrolases"/>
    <property type="match status" value="1"/>
</dbReference>
<evidence type="ECO:0000256" key="12">
    <source>
        <dbReference type="ARBA" id="ARBA00023175"/>
    </source>
</evidence>
<dbReference type="GO" id="GO:0045504">
    <property type="term" value="F:dynein heavy chain binding"/>
    <property type="evidence" value="ECO:0007669"/>
    <property type="project" value="TreeGrafter"/>
</dbReference>
<dbReference type="InterPro" id="IPR022780">
    <property type="entry name" value="Dynein_light_int_chain"/>
</dbReference>
<feature type="chain" id="PRO_5025424356" description="Cytoplasmic dynein 2 light intermediate chain 1" evidence="16">
    <location>
        <begin position="21"/>
        <end position="347"/>
    </location>
</feature>
<keyword evidence="9" id="KW-0970">Cilium biogenesis/degradation</keyword>
<dbReference type="GO" id="GO:0005813">
    <property type="term" value="C:centrosome"/>
    <property type="evidence" value="ECO:0007669"/>
    <property type="project" value="UniProtKB-SubCell"/>
</dbReference>
<dbReference type="GO" id="GO:0036064">
    <property type="term" value="C:ciliary basal body"/>
    <property type="evidence" value="ECO:0007669"/>
    <property type="project" value="TreeGrafter"/>
</dbReference>
<dbReference type="Proteomes" id="UP000472265">
    <property type="component" value="Chromosome 15"/>
</dbReference>